<sequence>MIKNLFYTFRTAPVTVRNSMLLELLHSLFIAVPTGFLLLIIHELFSPTPDPGKLWMYVGIMVALIAVQFFVSVKNIVHSNNMTYTLSTNLRVALGNHLQRISMGTFKQRDPGELASVVLQDVANFELIFGHTIGNMAGAVFATLIVSGFLLVTDWRLALVLLAALPLAWVLIRISDYLVVKQGLKHVQARNETGARFLEYVQGIRHIKSFGMTGERFSGLQKALDDFRKASIKTEAIPGPFVLTAGLVLELSFLLMVSLALTYLVAGNLSVPALITFLIVGYRLFEPIKMLLVDYVILRYMNISLDRIVTLLRTPVQASGRELQPVNFDIAFQNVGFAYHRGQHVLKDISFRVPEKSMTALVGPSGSGKTTITSLIARFWDVQSGSIAIGGVNVQDMRPDDVCALVSEVFQEVYLFDDTIYNNIRFGRPDAGENDVLDAAEKARVMDFAWEMPDGLNARVGEGGNQLSGGQKQRISIARALLKNAPIILLDEATASLDPENEIYIQQAIQELVKDKTVIVVAHKLATIRHAHQIIVLNDGRIEEQGDHEALMQKQGLYHRLHQIQQQSGGWRIEHKTPYFQADSAV</sequence>
<dbReference type="GO" id="GO:0034040">
    <property type="term" value="F:ATPase-coupled lipid transmembrane transporter activity"/>
    <property type="evidence" value="ECO:0007669"/>
    <property type="project" value="TreeGrafter"/>
</dbReference>
<organism evidence="10 11">
    <name type="scientific">Dyadobacter soli</name>
    <dbReference type="NCBI Taxonomy" id="659014"/>
    <lineage>
        <taxon>Bacteria</taxon>
        <taxon>Pseudomonadati</taxon>
        <taxon>Bacteroidota</taxon>
        <taxon>Cytophagia</taxon>
        <taxon>Cytophagales</taxon>
        <taxon>Spirosomataceae</taxon>
        <taxon>Dyadobacter</taxon>
    </lineage>
</organism>
<dbReference type="Pfam" id="PF00005">
    <property type="entry name" value="ABC_tran"/>
    <property type="match status" value="1"/>
</dbReference>
<protein>
    <submittedName>
        <fullName evidence="10">ATP-binding cassette, subfamily B</fullName>
    </submittedName>
</protein>
<dbReference type="AlphaFoldDB" id="A0A1G8AUT0"/>
<evidence type="ECO:0000256" key="7">
    <source>
        <dbReference type="SAM" id="Phobius"/>
    </source>
</evidence>
<dbReference type="GO" id="GO:0005524">
    <property type="term" value="F:ATP binding"/>
    <property type="evidence" value="ECO:0007669"/>
    <property type="project" value="UniProtKB-KW"/>
</dbReference>
<feature type="domain" description="ABC transporter" evidence="8">
    <location>
        <begin position="330"/>
        <end position="564"/>
    </location>
</feature>
<reference evidence="11" key="1">
    <citation type="submission" date="2016-10" db="EMBL/GenBank/DDBJ databases">
        <authorList>
            <person name="Varghese N."/>
            <person name="Submissions S."/>
        </authorList>
    </citation>
    <scope>NUCLEOTIDE SEQUENCE [LARGE SCALE GENOMIC DNA]</scope>
    <source>
        <strain evidence="11">DSM 25329</strain>
    </source>
</reference>
<dbReference type="OrthoDB" id="9762778at2"/>
<keyword evidence="5 7" id="KW-1133">Transmembrane helix</keyword>
<evidence type="ECO:0000259" key="9">
    <source>
        <dbReference type="PROSITE" id="PS50929"/>
    </source>
</evidence>
<feature type="transmembrane region" description="Helical" evidence="7">
    <location>
        <begin position="158"/>
        <end position="180"/>
    </location>
</feature>
<keyword evidence="11" id="KW-1185">Reference proteome</keyword>
<dbReference type="PANTHER" id="PTHR24221:SF397">
    <property type="entry name" value="ABC TRANSPORTER, ATP-BINDING TRANSMEMBRANE PROTEIN"/>
    <property type="match status" value="1"/>
</dbReference>
<comment type="subcellular location">
    <subcellularLocation>
        <location evidence="1">Cell membrane</location>
        <topology evidence="1">Multi-pass membrane protein</topology>
    </subcellularLocation>
</comment>
<evidence type="ECO:0000313" key="11">
    <source>
        <dbReference type="Proteomes" id="UP000198748"/>
    </source>
</evidence>
<feature type="transmembrane region" description="Helical" evidence="7">
    <location>
        <begin position="54"/>
        <end position="73"/>
    </location>
</feature>
<dbReference type="SUPFAM" id="SSF52540">
    <property type="entry name" value="P-loop containing nucleoside triphosphate hydrolases"/>
    <property type="match status" value="1"/>
</dbReference>
<accession>A0A1G8AUT0</accession>
<dbReference type="SUPFAM" id="SSF90123">
    <property type="entry name" value="ABC transporter transmembrane region"/>
    <property type="match status" value="1"/>
</dbReference>
<feature type="transmembrane region" description="Helical" evidence="7">
    <location>
        <begin position="237"/>
        <end position="257"/>
    </location>
</feature>
<dbReference type="Proteomes" id="UP000198748">
    <property type="component" value="Unassembled WGS sequence"/>
</dbReference>
<dbReference type="EMBL" id="FNAN01000032">
    <property type="protein sequence ID" value="SDH24614.1"/>
    <property type="molecule type" value="Genomic_DNA"/>
</dbReference>
<dbReference type="InterPro" id="IPR017871">
    <property type="entry name" value="ABC_transporter-like_CS"/>
</dbReference>
<dbReference type="Pfam" id="PF00664">
    <property type="entry name" value="ABC_membrane"/>
    <property type="match status" value="1"/>
</dbReference>
<evidence type="ECO:0000256" key="6">
    <source>
        <dbReference type="ARBA" id="ARBA00023136"/>
    </source>
</evidence>
<keyword evidence="4 10" id="KW-0067">ATP-binding</keyword>
<feature type="transmembrane region" description="Helical" evidence="7">
    <location>
        <begin position="263"/>
        <end position="285"/>
    </location>
</feature>
<dbReference type="InterPro" id="IPR003593">
    <property type="entry name" value="AAA+_ATPase"/>
</dbReference>
<proteinExistence type="predicted"/>
<name>A0A1G8AUT0_9BACT</name>
<dbReference type="InterPro" id="IPR003439">
    <property type="entry name" value="ABC_transporter-like_ATP-bd"/>
</dbReference>
<evidence type="ECO:0000256" key="2">
    <source>
        <dbReference type="ARBA" id="ARBA00022692"/>
    </source>
</evidence>
<dbReference type="InterPro" id="IPR039421">
    <property type="entry name" value="Type_1_exporter"/>
</dbReference>
<dbReference type="PANTHER" id="PTHR24221">
    <property type="entry name" value="ATP-BINDING CASSETTE SUB-FAMILY B"/>
    <property type="match status" value="1"/>
</dbReference>
<evidence type="ECO:0000256" key="3">
    <source>
        <dbReference type="ARBA" id="ARBA00022741"/>
    </source>
</evidence>
<dbReference type="Gene3D" id="1.20.1560.10">
    <property type="entry name" value="ABC transporter type 1, transmembrane domain"/>
    <property type="match status" value="1"/>
</dbReference>
<dbReference type="GO" id="GO:0016887">
    <property type="term" value="F:ATP hydrolysis activity"/>
    <property type="evidence" value="ECO:0007669"/>
    <property type="project" value="InterPro"/>
</dbReference>
<evidence type="ECO:0000313" key="10">
    <source>
        <dbReference type="EMBL" id="SDH24614.1"/>
    </source>
</evidence>
<dbReference type="STRING" id="659014.SAMN04487996_13224"/>
<gene>
    <name evidence="10" type="ORF">SAMN04487996_13224</name>
</gene>
<dbReference type="InterPro" id="IPR011527">
    <property type="entry name" value="ABC1_TM_dom"/>
</dbReference>
<keyword evidence="2 7" id="KW-0812">Transmembrane</keyword>
<evidence type="ECO:0000256" key="5">
    <source>
        <dbReference type="ARBA" id="ARBA00022989"/>
    </source>
</evidence>
<keyword evidence="6 7" id="KW-0472">Membrane</keyword>
<feature type="transmembrane region" description="Helical" evidence="7">
    <location>
        <begin position="21"/>
        <end position="42"/>
    </location>
</feature>
<dbReference type="PROSITE" id="PS00211">
    <property type="entry name" value="ABC_TRANSPORTER_1"/>
    <property type="match status" value="1"/>
</dbReference>
<evidence type="ECO:0000259" key="8">
    <source>
        <dbReference type="PROSITE" id="PS50893"/>
    </source>
</evidence>
<evidence type="ECO:0000256" key="1">
    <source>
        <dbReference type="ARBA" id="ARBA00004651"/>
    </source>
</evidence>
<feature type="domain" description="ABC transmembrane type-1" evidence="9">
    <location>
        <begin position="19"/>
        <end position="291"/>
    </location>
</feature>
<keyword evidence="3" id="KW-0547">Nucleotide-binding</keyword>
<feature type="transmembrane region" description="Helical" evidence="7">
    <location>
        <begin position="133"/>
        <end position="152"/>
    </location>
</feature>
<dbReference type="SMART" id="SM00382">
    <property type="entry name" value="AAA"/>
    <property type="match status" value="1"/>
</dbReference>
<dbReference type="PROSITE" id="PS50893">
    <property type="entry name" value="ABC_TRANSPORTER_2"/>
    <property type="match status" value="1"/>
</dbReference>
<dbReference type="Gene3D" id="3.40.50.300">
    <property type="entry name" value="P-loop containing nucleotide triphosphate hydrolases"/>
    <property type="match status" value="1"/>
</dbReference>
<evidence type="ECO:0000256" key="4">
    <source>
        <dbReference type="ARBA" id="ARBA00022840"/>
    </source>
</evidence>
<dbReference type="PROSITE" id="PS50929">
    <property type="entry name" value="ABC_TM1F"/>
    <property type="match status" value="1"/>
</dbReference>
<dbReference type="InterPro" id="IPR027417">
    <property type="entry name" value="P-loop_NTPase"/>
</dbReference>
<dbReference type="InterPro" id="IPR036640">
    <property type="entry name" value="ABC1_TM_sf"/>
</dbReference>
<dbReference type="FunFam" id="3.40.50.300:FF:000218">
    <property type="entry name" value="Multidrug ABC transporter ATP-binding protein"/>
    <property type="match status" value="1"/>
</dbReference>
<dbReference type="GO" id="GO:0005886">
    <property type="term" value="C:plasma membrane"/>
    <property type="evidence" value="ECO:0007669"/>
    <property type="project" value="UniProtKB-SubCell"/>
</dbReference>
<dbReference type="GO" id="GO:0140359">
    <property type="term" value="F:ABC-type transporter activity"/>
    <property type="evidence" value="ECO:0007669"/>
    <property type="project" value="InterPro"/>
</dbReference>
<dbReference type="RefSeq" id="WP_090157603.1">
    <property type="nucleotide sequence ID" value="NZ_FNAN01000032.1"/>
</dbReference>